<name>F3YY96_DESAF</name>
<dbReference type="AlphaFoldDB" id="F3YY96"/>
<comment type="similarity">
    <text evidence="1">Belongs to the pseudouridine synthase RluA family.</text>
</comment>
<dbReference type="InterPro" id="IPR050188">
    <property type="entry name" value="RluA_PseudoU_synthase"/>
</dbReference>
<accession>F3YY96</accession>
<dbReference type="CDD" id="cd02869">
    <property type="entry name" value="PseudoU_synth_RluA_like"/>
    <property type="match status" value="1"/>
</dbReference>
<protein>
    <submittedName>
        <fullName evidence="5">Pseudouridine synthase, RluA family</fullName>
    </submittedName>
</protein>
<dbReference type="GO" id="GO:0003723">
    <property type="term" value="F:RNA binding"/>
    <property type="evidence" value="ECO:0007669"/>
    <property type="project" value="UniProtKB-KW"/>
</dbReference>
<dbReference type="eggNOG" id="COG0564">
    <property type="taxonomic scope" value="Bacteria"/>
</dbReference>
<sequence length="297" mass="32980">MPSVSHIEVTPAEAGHKLLQFLERRLGKGVPRALVMKWLRTGQLRVDGRRAKPFDRLEAGQTVRVPPYEAVVEPEGQPLRARPLTIIHEDDELLVIAKPAGLASQPGSGLTDSVQTRLKALYAGADFMPSCAHRLDMDTSGLLVAGKTYQSVRRLGDLFASGGVDKTYLAWVQGQWPEQGQILLRDHIIKDGRAHVRIGADNAPDGEQGKLALARVRPMARRPDATLLAVELLTGRTHQIRIQLASRGHPVLGDRKYGRRPHATHLLLHAWKLRLPDREFTLLPDWPQDYMPPEGLA</sequence>
<evidence type="ECO:0000313" key="5">
    <source>
        <dbReference type="EMBL" id="EGJ49540.1"/>
    </source>
</evidence>
<evidence type="ECO:0000256" key="2">
    <source>
        <dbReference type="ARBA" id="ARBA00023235"/>
    </source>
</evidence>
<evidence type="ECO:0000256" key="1">
    <source>
        <dbReference type="ARBA" id="ARBA00010876"/>
    </source>
</evidence>
<keyword evidence="3" id="KW-0694">RNA-binding</keyword>
<dbReference type="STRING" id="690850.Desaf_1200"/>
<organism evidence="5 6">
    <name type="scientific">Desulfocurvibacter africanus subsp. africanus str. Walvis Bay</name>
    <dbReference type="NCBI Taxonomy" id="690850"/>
    <lineage>
        <taxon>Bacteria</taxon>
        <taxon>Pseudomonadati</taxon>
        <taxon>Thermodesulfobacteriota</taxon>
        <taxon>Desulfovibrionia</taxon>
        <taxon>Desulfovibrionales</taxon>
        <taxon>Desulfovibrionaceae</taxon>
        <taxon>Desulfocurvibacter</taxon>
    </lineage>
</organism>
<dbReference type="PROSITE" id="PS01129">
    <property type="entry name" value="PSI_RLU"/>
    <property type="match status" value="1"/>
</dbReference>
<keyword evidence="6" id="KW-1185">Reference proteome</keyword>
<keyword evidence="2" id="KW-0413">Isomerase</keyword>
<evidence type="ECO:0000259" key="4">
    <source>
        <dbReference type="Pfam" id="PF00849"/>
    </source>
</evidence>
<dbReference type="InterPro" id="IPR036986">
    <property type="entry name" value="S4_RNA-bd_sf"/>
</dbReference>
<feature type="domain" description="Pseudouridine synthase RsuA/RluA-like" evidence="4">
    <location>
        <begin position="93"/>
        <end position="246"/>
    </location>
</feature>
<dbReference type="PANTHER" id="PTHR21600">
    <property type="entry name" value="MITOCHONDRIAL RNA PSEUDOURIDINE SYNTHASE"/>
    <property type="match status" value="1"/>
</dbReference>
<dbReference type="InterPro" id="IPR020103">
    <property type="entry name" value="PsdUridine_synth_cat_dom_sf"/>
</dbReference>
<dbReference type="RefSeq" id="WP_014259342.1">
    <property type="nucleotide sequence ID" value="NC_016629.1"/>
</dbReference>
<dbReference type="PANTHER" id="PTHR21600:SF92">
    <property type="entry name" value="RIBOSOMAL LARGE SUBUNIT PSEUDOURIDINE SYNTHASE C"/>
    <property type="match status" value="1"/>
</dbReference>
<dbReference type="Proteomes" id="UP000007844">
    <property type="component" value="Chromosome"/>
</dbReference>
<dbReference type="EMBL" id="CP003221">
    <property type="protein sequence ID" value="EGJ49540.1"/>
    <property type="molecule type" value="Genomic_DNA"/>
</dbReference>
<dbReference type="GO" id="GO:0160141">
    <property type="term" value="F:23S rRNA pseudouridine(955/2504/2580) synthase activity"/>
    <property type="evidence" value="ECO:0007669"/>
    <property type="project" value="UniProtKB-EC"/>
</dbReference>
<dbReference type="Gene3D" id="3.30.2350.10">
    <property type="entry name" value="Pseudouridine synthase"/>
    <property type="match status" value="1"/>
</dbReference>
<dbReference type="PROSITE" id="PS50889">
    <property type="entry name" value="S4"/>
    <property type="match status" value="1"/>
</dbReference>
<dbReference type="InterPro" id="IPR006145">
    <property type="entry name" value="PsdUridine_synth_RsuA/RluA"/>
</dbReference>
<evidence type="ECO:0000256" key="3">
    <source>
        <dbReference type="PROSITE-ProRule" id="PRU00182"/>
    </source>
</evidence>
<gene>
    <name evidence="5" type="ORF">Desaf_1200</name>
</gene>
<proteinExistence type="inferred from homology"/>
<dbReference type="InterPro" id="IPR006224">
    <property type="entry name" value="PsdUridine_synth_RluA-like_CS"/>
</dbReference>
<reference evidence="5 6" key="1">
    <citation type="journal article" date="2011" name="J. Bacteriol.">
        <title>Genome sequence of the mercury-methylating and pleomorphic Desulfovibrio africanus Strain Walvis Bay.</title>
        <authorList>
            <person name="Brown S.D."/>
            <person name="Wall J.D."/>
            <person name="Kucken A.M."/>
            <person name="Gilmour C.C."/>
            <person name="Podar M."/>
            <person name="Brandt C.C."/>
            <person name="Teshima H."/>
            <person name="Detter J.C."/>
            <person name="Han C.S."/>
            <person name="Land M.L."/>
            <person name="Lucas S."/>
            <person name="Han J."/>
            <person name="Pennacchio L."/>
            <person name="Nolan M."/>
            <person name="Pitluck S."/>
            <person name="Woyke T."/>
            <person name="Goodwin L."/>
            <person name="Palumbo A.V."/>
            <person name="Elias D.A."/>
        </authorList>
    </citation>
    <scope>NUCLEOTIDE SEQUENCE [LARGE SCALE GENOMIC DNA]</scope>
    <source>
        <strain evidence="5 6">Walvis Bay</strain>
    </source>
</reference>
<dbReference type="GO" id="GO:0000455">
    <property type="term" value="P:enzyme-directed rRNA pseudouridine synthesis"/>
    <property type="evidence" value="ECO:0007669"/>
    <property type="project" value="TreeGrafter"/>
</dbReference>
<dbReference type="HOGENOM" id="CLU_016902_1_0_7"/>
<dbReference type="SUPFAM" id="SSF55120">
    <property type="entry name" value="Pseudouridine synthase"/>
    <property type="match status" value="1"/>
</dbReference>
<dbReference type="KEGG" id="daf:Desaf_1200"/>
<dbReference type="Pfam" id="PF00849">
    <property type="entry name" value="PseudoU_synth_2"/>
    <property type="match status" value="1"/>
</dbReference>
<evidence type="ECO:0000313" key="6">
    <source>
        <dbReference type="Proteomes" id="UP000007844"/>
    </source>
</evidence>
<dbReference type="Gene3D" id="3.10.290.10">
    <property type="entry name" value="RNA-binding S4 domain"/>
    <property type="match status" value="1"/>
</dbReference>